<feature type="signal peptide" evidence="1">
    <location>
        <begin position="1"/>
        <end position="22"/>
    </location>
</feature>
<dbReference type="RefSeq" id="WP_116495665.1">
    <property type="nucleotide sequence ID" value="NZ_QENZ01000003.1"/>
</dbReference>
<gene>
    <name evidence="2" type="ORF">C7377_0407</name>
</gene>
<dbReference type="AlphaFoldDB" id="A0A7L4UQQ7"/>
<evidence type="ECO:0000313" key="2">
    <source>
        <dbReference type="EMBL" id="PVX52108.1"/>
    </source>
</evidence>
<dbReference type="EMBL" id="QENZ01000003">
    <property type="protein sequence ID" value="PVX52108.1"/>
    <property type="molecule type" value="Genomic_DNA"/>
</dbReference>
<dbReference type="OrthoDB" id="1141916at2"/>
<sequence length="312" mass="36591">MKKILAVILFFGVATSMLSAQANAPWNTNNYKKLILNPNSAYTKDNIKKRKPVVLPPIREADAVWSKLVWRVIDVREKMNQHFYFPQSPTTQRKNLMNILLEGIQNQGLTAYDVNDDEFTTPISYQDIMKKLDAGEQTIQVRNQLTGELEEQTVASQGTGTSEVLQFMLKEQWYFDKNSSRLQVRIIGICPIRVYEKQADYVQPLDEDPESTIAYEDELQDAKLRQQLFWVYFNEARPILATQEAFNRKNDSHRLSYDDIFIKRYFSSFITQYSNVYDNRAIADYTTGIDQIIESERIKEEILRFENDLWEY</sequence>
<keyword evidence="1" id="KW-0732">Signal</keyword>
<dbReference type="NCBIfam" id="TIGR03523">
    <property type="entry name" value="GldN"/>
    <property type="match status" value="1"/>
</dbReference>
<evidence type="ECO:0000256" key="1">
    <source>
        <dbReference type="SAM" id="SignalP"/>
    </source>
</evidence>
<proteinExistence type="predicted"/>
<feature type="chain" id="PRO_5029723606" evidence="1">
    <location>
        <begin position="23"/>
        <end position="312"/>
    </location>
</feature>
<dbReference type="Proteomes" id="UP000251835">
    <property type="component" value="Unassembled WGS sequence"/>
</dbReference>
<comment type="caution">
    <text evidence="2">The sequence shown here is derived from an EMBL/GenBank/DDBJ whole genome shotgun (WGS) entry which is preliminary data.</text>
</comment>
<name>A0A7L4UQQ7_BALHA</name>
<evidence type="ECO:0000313" key="3">
    <source>
        <dbReference type="Proteomes" id="UP000251835"/>
    </source>
</evidence>
<organism evidence="2 3">
    <name type="scientific">Balneicella halophila</name>
    <dbReference type="NCBI Taxonomy" id="1537566"/>
    <lineage>
        <taxon>Bacteria</taxon>
        <taxon>Pseudomonadati</taxon>
        <taxon>Bacteroidota</taxon>
        <taxon>Bacteroidia</taxon>
        <taxon>Bacteroidales</taxon>
        <taxon>Balneicellaceae</taxon>
        <taxon>Balneicella</taxon>
    </lineage>
</organism>
<accession>A0A7L4UQQ7</accession>
<reference evidence="2 3" key="1">
    <citation type="submission" date="2018-05" db="EMBL/GenBank/DDBJ databases">
        <title>Genomic Encyclopedia of Type Strains, Phase IV (KMG-IV): sequencing the most valuable type-strain genomes for metagenomic binning, comparative biology and taxonomic classification.</title>
        <authorList>
            <person name="Goeker M."/>
        </authorList>
    </citation>
    <scope>NUCLEOTIDE SEQUENCE [LARGE SCALE GENOMIC DNA]</scope>
    <source>
        <strain evidence="2 3">DSM 28579</strain>
    </source>
</reference>
<protein>
    <submittedName>
        <fullName evidence="2">Protein involved in gliding motility GldN</fullName>
    </submittedName>
</protein>
<dbReference type="Pfam" id="PF19841">
    <property type="entry name" value="GldN"/>
    <property type="match status" value="1"/>
</dbReference>
<dbReference type="InterPro" id="IPR019847">
    <property type="entry name" value="Gliding_motility_assoc_GldN"/>
</dbReference>
<keyword evidence="3" id="KW-1185">Reference proteome</keyword>